<evidence type="ECO:0000313" key="15">
    <source>
        <dbReference type="Proteomes" id="UP000654370"/>
    </source>
</evidence>
<keyword evidence="15" id="KW-1185">Reference proteome</keyword>
<evidence type="ECO:0000256" key="4">
    <source>
        <dbReference type="ARBA" id="ARBA00022481"/>
    </source>
</evidence>
<dbReference type="Pfam" id="PF11566">
    <property type="entry name" value="PI31_Prot_N"/>
    <property type="match status" value="1"/>
</dbReference>
<evidence type="ECO:0000259" key="12">
    <source>
        <dbReference type="Pfam" id="PF08577"/>
    </source>
</evidence>
<feature type="domain" description="PI31 proteasome regulator C-terminal" evidence="12">
    <location>
        <begin position="239"/>
        <end position="307"/>
    </location>
</feature>
<sequence length="358" mass="38412">MSNVLDPSSILHTISRLLPKQGTETANAEPLLRNKHDALAALAHAIMISVGFRLTSLGDEGHKVSADQTELPQQWNAHGPHAYTFQYTHPQSSLTFMLKGVTLADKFIVHGLAIEDKKTATFEVVEDEYTSPSFYPYSSSQQEPLVNGYISSSRLNDFINLFKINILQKLIPGLNKPGYEESQSASTSAGSQPNVGPGSNPLQETRPERRSYGDIPRPPYFDDPLAGDEFGGPGNPFSVGGDDLNPLGHLRGPGRHNPGGGMFVGPDHPIFGGNHNRQDPSGDIFGGPQPLPRGSVPPGARFDPIGPFGNTPDRQPQGSFGPGGRGRGNGRGSGPGRNFSGEPDNDELPPPGYNDMFM</sequence>
<feature type="compositionally biased region" description="Polar residues" evidence="11">
    <location>
        <begin position="181"/>
        <end position="194"/>
    </location>
</feature>
<feature type="compositionally biased region" description="Gly residues" evidence="11">
    <location>
        <begin position="320"/>
        <end position="335"/>
    </location>
</feature>
<reference evidence="14" key="1">
    <citation type="submission" date="2020-12" db="EMBL/GenBank/DDBJ databases">
        <title>Metabolic potential, ecology and presence of endohyphal bacteria is reflected in genomic diversity of Mucoromycotina.</title>
        <authorList>
            <person name="Muszewska A."/>
            <person name="Okrasinska A."/>
            <person name="Steczkiewicz K."/>
            <person name="Drgas O."/>
            <person name="Orlowska M."/>
            <person name="Perlinska-Lenart U."/>
            <person name="Aleksandrzak-Piekarczyk T."/>
            <person name="Szatraj K."/>
            <person name="Zielenkiewicz U."/>
            <person name="Pilsyk S."/>
            <person name="Malc E."/>
            <person name="Mieczkowski P."/>
            <person name="Kruszewska J.S."/>
            <person name="Biernat P."/>
            <person name="Pawlowska J."/>
        </authorList>
    </citation>
    <scope>NUCLEOTIDE SEQUENCE</scope>
    <source>
        <strain evidence="14">WA0000067209</strain>
    </source>
</reference>
<keyword evidence="4" id="KW-0488">Methylation</keyword>
<keyword evidence="8" id="KW-0647">Proteasome</keyword>
<dbReference type="Pfam" id="PF08577">
    <property type="entry name" value="PI31_Prot_C"/>
    <property type="match status" value="1"/>
</dbReference>
<dbReference type="Gene3D" id="3.40.1000.30">
    <property type="match status" value="1"/>
</dbReference>
<feature type="domain" description="PI31 proteasome regulator N-terminal" evidence="13">
    <location>
        <begin position="30"/>
        <end position="176"/>
    </location>
</feature>
<evidence type="ECO:0000256" key="6">
    <source>
        <dbReference type="ARBA" id="ARBA00022553"/>
    </source>
</evidence>
<comment type="similarity">
    <text evidence="3">Belongs to the proteasome inhibitor PI31 family.</text>
</comment>
<organism evidence="14 15">
    <name type="scientific">Mortierella isabellina</name>
    <name type="common">Filamentous fungus</name>
    <name type="synonym">Umbelopsis isabellina</name>
    <dbReference type="NCBI Taxonomy" id="91625"/>
    <lineage>
        <taxon>Eukaryota</taxon>
        <taxon>Fungi</taxon>
        <taxon>Fungi incertae sedis</taxon>
        <taxon>Mucoromycota</taxon>
        <taxon>Mucoromycotina</taxon>
        <taxon>Umbelopsidomycetes</taxon>
        <taxon>Umbelopsidales</taxon>
        <taxon>Umbelopsidaceae</taxon>
        <taxon>Umbelopsis</taxon>
    </lineage>
</organism>
<dbReference type="GO" id="GO:0000502">
    <property type="term" value="C:proteasome complex"/>
    <property type="evidence" value="ECO:0007669"/>
    <property type="project" value="UniProtKB-KW"/>
</dbReference>
<dbReference type="PANTHER" id="PTHR13266">
    <property type="entry name" value="PROTEASOME INHIBITOR"/>
    <property type="match status" value="1"/>
</dbReference>
<keyword evidence="5" id="KW-0963">Cytoplasm</keyword>
<dbReference type="EMBL" id="JAEPQZ010000002">
    <property type="protein sequence ID" value="KAG2184706.1"/>
    <property type="molecule type" value="Genomic_DNA"/>
</dbReference>
<accession>A0A8H7Q2N0</accession>
<dbReference type="GO" id="GO:0005783">
    <property type="term" value="C:endoplasmic reticulum"/>
    <property type="evidence" value="ECO:0007669"/>
    <property type="project" value="UniProtKB-SubCell"/>
</dbReference>
<comment type="subcellular location">
    <subcellularLocation>
        <location evidence="2">Cytoplasm</location>
    </subcellularLocation>
    <subcellularLocation>
        <location evidence="1">Endoplasmic reticulum</location>
    </subcellularLocation>
</comment>
<keyword evidence="9" id="KW-0007">Acetylation</keyword>
<evidence type="ECO:0000256" key="1">
    <source>
        <dbReference type="ARBA" id="ARBA00004240"/>
    </source>
</evidence>
<protein>
    <recommendedName>
        <fullName evidence="16">Proteasome inhibitor PI31 subunit</fullName>
    </recommendedName>
</protein>
<dbReference type="Proteomes" id="UP000654370">
    <property type="component" value="Unassembled WGS sequence"/>
</dbReference>
<evidence type="ECO:0000256" key="7">
    <source>
        <dbReference type="ARBA" id="ARBA00022824"/>
    </source>
</evidence>
<proteinExistence type="inferred from homology"/>
<dbReference type="PANTHER" id="PTHR13266:SF1">
    <property type="entry name" value="PROTEASOME INHIBITOR PI31 SUBUNIT"/>
    <property type="match status" value="1"/>
</dbReference>
<evidence type="ECO:0008006" key="16">
    <source>
        <dbReference type="Google" id="ProtNLM"/>
    </source>
</evidence>
<dbReference type="InterPro" id="IPR045128">
    <property type="entry name" value="PI31-like"/>
</dbReference>
<evidence type="ECO:0000313" key="14">
    <source>
        <dbReference type="EMBL" id="KAG2184706.1"/>
    </source>
</evidence>
<comment type="caution">
    <text evidence="14">The sequence shown here is derived from an EMBL/GenBank/DDBJ whole genome shotgun (WGS) entry which is preliminary data.</text>
</comment>
<comment type="function">
    <text evidence="10">Plays an important role in control of proteasome function. Inhibits the hydrolysis of protein and peptide substrates by the 20S proteasome. Also inhibits the activation of the proteasome by the proteasome regulatory proteins PA700 and PA28.</text>
</comment>
<gene>
    <name evidence="14" type="ORF">INT43_000619</name>
</gene>
<evidence type="ECO:0000256" key="2">
    <source>
        <dbReference type="ARBA" id="ARBA00004496"/>
    </source>
</evidence>
<evidence type="ECO:0000256" key="8">
    <source>
        <dbReference type="ARBA" id="ARBA00022942"/>
    </source>
</evidence>
<dbReference type="InterPro" id="IPR021625">
    <property type="entry name" value="PI31_Prot_N"/>
</dbReference>
<name>A0A8H7Q2N0_MORIS</name>
<dbReference type="GO" id="GO:0043161">
    <property type="term" value="P:proteasome-mediated ubiquitin-dependent protein catabolic process"/>
    <property type="evidence" value="ECO:0007669"/>
    <property type="project" value="InterPro"/>
</dbReference>
<evidence type="ECO:0000256" key="11">
    <source>
        <dbReference type="SAM" id="MobiDB-lite"/>
    </source>
</evidence>
<dbReference type="InterPro" id="IPR013886">
    <property type="entry name" value="PI31_Prot_C"/>
</dbReference>
<feature type="region of interest" description="Disordered" evidence="11">
    <location>
        <begin position="178"/>
        <end position="358"/>
    </location>
</feature>
<evidence type="ECO:0000256" key="3">
    <source>
        <dbReference type="ARBA" id="ARBA00006405"/>
    </source>
</evidence>
<keyword evidence="7" id="KW-0256">Endoplasmic reticulum</keyword>
<evidence type="ECO:0000259" key="13">
    <source>
        <dbReference type="Pfam" id="PF11566"/>
    </source>
</evidence>
<dbReference type="GO" id="GO:0070628">
    <property type="term" value="F:proteasome binding"/>
    <property type="evidence" value="ECO:0007669"/>
    <property type="project" value="InterPro"/>
</dbReference>
<evidence type="ECO:0000256" key="10">
    <source>
        <dbReference type="ARBA" id="ARBA00024805"/>
    </source>
</evidence>
<dbReference type="OrthoDB" id="68090at2759"/>
<dbReference type="GO" id="GO:0004866">
    <property type="term" value="F:endopeptidase inhibitor activity"/>
    <property type="evidence" value="ECO:0007669"/>
    <property type="project" value="InterPro"/>
</dbReference>
<dbReference type="AlphaFoldDB" id="A0A8H7Q2N0"/>
<evidence type="ECO:0000256" key="9">
    <source>
        <dbReference type="ARBA" id="ARBA00022990"/>
    </source>
</evidence>
<evidence type="ECO:0000256" key="5">
    <source>
        <dbReference type="ARBA" id="ARBA00022490"/>
    </source>
</evidence>
<keyword evidence="6" id="KW-0597">Phosphoprotein</keyword>